<dbReference type="Pfam" id="PF00550">
    <property type="entry name" value="PP-binding"/>
    <property type="match status" value="1"/>
</dbReference>
<accession>A0A0G3EPD4</accession>
<evidence type="ECO:0000313" key="2">
    <source>
        <dbReference type="EMBL" id="AKJ68898.1"/>
    </source>
</evidence>
<dbReference type="NCBIfam" id="NF005480">
    <property type="entry name" value="PRK07081.1"/>
    <property type="match status" value="1"/>
</dbReference>
<dbReference type="KEGG" id="ptx:ABW99_12450"/>
<dbReference type="AlphaFoldDB" id="A0A0G3EPD4"/>
<dbReference type="PATRIC" id="fig|445709.3.peg.2646"/>
<evidence type="ECO:0000313" key="3">
    <source>
        <dbReference type="Proteomes" id="UP000036700"/>
    </source>
</evidence>
<dbReference type="InterPro" id="IPR009081">
    <property type="entry name" value="PP-bd_ACP"/>
</dbReference>
<proteinExistence type="predicted"/>
<protein>
    <submittedName>
        <fullName evidence="2">Acyl carrier protein</fullName>
    </submittedName>
</protein>
<dbReference type="Proteomes" id="UP000036700">
    <property type="component" value="Chromosome"/>
</dbReference>
<name>A0A0G3EPD4_9BURK</name>
<dbReference type="PROSITE" id="PS50075">
    <property type="entry name" value="CARRIER"/>
    <property type="match status" value="1"/>
</dbReference>
<dbReference type="SUPFAM" id="SSF47336">
    <property type="entry name" value="ACP-like"/>
    <property type="match status" value="1"/>
</dbReference>
<keyword evidence="3" id="KW-1185">Reference proteome</keyword>
<feature type="domain" description="Carrier" evidence="1">
    <location>
        <begin position="5"/>
        <end position="83"/>
    </location>
</feature>
<evidence type="ECO:0000259" key="1">
    <source>
        <dbReference type="PROSITE" id="PS50075"/>
    </source>
</evidence>
<dbReference type="EMBL" id="CP011568">
    <property type="protein sequence ID" value="AKJ68898.1"/>
    <property type="molecule type" value="Genomic_DNA"/>
</dbReference>
<gene>
    <name evidence="2" type="ORF">ABW99_12450</name>
</gene>
<sequence>MWEKANINRTLRSILSERVHLEIPVDHMRDEDDLYAAGLSSLVTVHILLAVEDEFGIEIPDEMLTRELFQSIANLSRTIAELVPVDAVEGASGVA</sequence>
<dbReference type="RefSeq" id="WP_047214795.1">
    <property type="nucleotide sequence ID" value="NZ_CP011568.3"/>
</dbReference>
<dbReference type="Gene3D" id="1.10.1200.10">
    <property type="entry name" value="ACP-like"/>
    <property type="match status" value="1"/>
</dbReference>
<organism evidence="2 3">
    <name type="scientific">Pandoraea thiooxydans</name>
    <dbReference type="NCBI Taxonomy" id="445709"/>
    <lineage>
        <taxon>Bacteria</taxon>
        <taxon>Pseudomonadati</taxon>
        <taxon>Pseudomonadota</taxon>
        <taxon>Betaproteobacteria</taxon>
        <taxon>Burkholderiales</taxon>
        <taxon>Burkholderiaceae</taxon>
        <taxon>Pandoraea</taxon>
    </lineage>
</organism>
<reference evidence="3" key="1">
    <citation type="submission" date="2015-06" db="EMBL/GenBank/DDBJ databases">
        <authorList>
            <person name="Lim Y.L."/>
            <person name="Ee R."/>
            <person name="Yong D."/>
            <person name="How K.Y."/>
            <person name="Yin W.F."/>
            <person name="Chan K.G."/>
        </authorList>
    </citation>
    <scope>NUCLEOTIDE SEQUENCE [LARGE SCALE GENOMIC DNA]</scope>
    <source>
        <strain evidence="3">DSM 25325</strain>
    </source>
</reference>
<dbReference type="InterPro" id="IPR036736">
    <property type="entry name" value="ACP-like_sf"/>
</dbReference>
<dbReference type="STRING" id="445709.ABW99_12450"/>